<protein>
    <recommendedName>
        <fullName evidence="4">DUF3987 domain-containing protein</fullName>
    </recommendedName>
</protein>
<dbReference type="Proteomes" id="UP000239936">
    <property type="component" value="Unassembled WGS sequence"/>
</dbReference>
<evidence type="ECO:0000313" key="2">
    <source>
        <dbReference type="EMBL" id="PQJ96841.1"/>
    </source>
</evidence>
<keyword evidence="2" id="KW-0614">Plasmid</keyword>
<feature type="compositionally biased region" description="Low complexity" evidence="1">
    <location>
        <begin position="159"/>
        <end position="171"/>
    </location>
</feature>
<dbReference type="InterPro" id="IPR025048">
    <property type="entry name" value="DUF3987"/>
</dbReference>
<reference evidence="2 3" key="1">
    <citation type="submission" date="2018-01" db="EMBL/GenBank/DDBJ databases">
        <title>The complete genome sequence of Chromatium okenii LaCa, a purple sulfur bacterium with a turbulent life.</title>
        <authorList>
            <person name="Luedin S.M."/>
            <person name="Liechti N."/>
            <person name="Storelli N."/>
            <person name="Danza F."/>
            <person name="Wittwer M."/>
            <person name="Pothier J.F."/>
            <person name="Tonolla M.A."/>
        </authorList>
    </citation>
    <scope>NUCLEOTIDE SEQUENCE [LARGE SCALE GENOMIC DNA]</scope>
    <source>
        <strain evidence="2 3">LaCa</strain>
        <plasmid evidence="2">pCok386</plasmid>
    </source>
</reference>
<dbReference type="OrthoDB" id="784829at2"/>
<dbReference type="AlphaFoldDB" id="A0A2S7XTT5"/>
<feature type="compositionally biased region" description="Polar residues" evidence="1">
    <location>
        <begin position="148"/>
        <end position="158"/>
    </location>
</feature>
<organism evidence="2 3">
    <name type="scientific">Chromatium okenii</name>
    <dbReference type="NCBI Taxonomy" id="61644"/>
    <lineage>
        <taxon>Bacteria</taxon>
        <taxon>Pseudomonadati</taxon>
        <taxon>Pseudomonadota</taxon>
        <taxon>Gammaproteobacteria</taxon>
        <taxon>Chromatiales</taxon>
        <taxon>Chromatiaceae</taxon>
        <taxon>Chromatium</taxon>
    </lineage>
</organism>
<keyword evidence="3" id="KW-1185">Reference proteome</keyword>
<accession>A0A2S7XTT5</accession>
<name>A0A2S7XTT5_9GAMM</name>
<sequence length="171" mass="18731">MRDVQEPWSDPQPLPRQGIAPLDPILIPEPLRGFLMDISMRMQVPVDFPTVSILTVIGSLIGHKVVAFPRQYDNTWVVPANVWGLLVGPPGVKKTPALMSTLGYLQKSQKDANEQHKQDMQQFAADENVHKIKIKAAEKVLEKAINSSITTNSATKPTNNNASSVAAAQQA</sequence>
<proteinExistence type="predicted"/>
<feature type="region of interest" description="Disordered" evidence="1">
    <location>
        <begin position="1"/>
        <end position="21"/>
    </location>
</feature>
<comment type="caution">
    <text evidence="2">The sequence shown here is derived from an EMBL/GenBank/DDBJ whole genome shotgun (WGS) entry which is preliminary data.</text>
</comment>
<geneLocation type="plasmid" evidence="2">
    <name>pCok386</name>
</geneLocation>
<gene>
    <name evidence="2" type="ORF">CXB77_05350</name>
</gene>
<evidence type="ECO:0000313" key="3">
    <source>
        <dbReference type="Proteomes" id="UP000239936"/>
    </source>
</evidence>
<evidence type="ECO:0000256" key="1">
    <source>
        <dbReference type="SAM" id="MobiDB-lite"/>
    </source>
</evidence>
<dbReference type="EMBL" id="PPGH01000027">
    <property type="protein sequence ID" value="PQJ96841.1"/>
    <property type="molecule type" value="Genomic_DNA"/>
</dbReference>
<feature type="region of interest" description="Disordered" evidence="1">
    <location>
        <begin position="148"/>
        <end position="171"/>
    </location>
</feature>
<evidence type="ECO:0008006" key="4">
    <source>
        <dbReference type="Google" id="ProtNLM"/>
    </source>
</evidence>
<dbReference type="Pfam" id="PF13148">
    <property type="entry name" value="DUF3987"/>
    <property type="match status" value="1"/>
</dbReference>